<name>A0A840SJM0_9SPIR</name>
<evidence type="ECO:0000256" key="9">
    <source>
        <dbReference type="SAM" id="Phobius"/>
    </source>
</evidence>
<comment type="catalytic activity">
    <reaction evidence="1">
        <text>ATP + protein L-histidine = ADP + protein N-phospho-L-histidine.</text>
        <dbReference type="EC" id="2.7.13.3"/>
    </reaction>
</comment>
<evidence type="ECO:0000256" key="3">
    <source>
        <dbReference type="ARBA" id="ARBA00022553"/>
    </source>
</evidence>
<reference evidence="11 12" key="1">
    <citation type="submission" date="2020-08" db="EMBL/GenBank/DDBJ databases">
        <title>Genomic Encyclopedia of Type Strains, Phase IV (KMG-IV): sequencing the most valuable type-strain genomes for metagenomic binning, comparative biology and taxonomic classification.</title>
        <authorList>
            <person name="Goeker M."/>
        </authorList>
    </citation>
    <scope>NUCLEOTIDE SEQUENCE [LARGE SCALE GENOMIC DNA]</scope>
    <source>
        <strain evidence="11 12">DSM 103679</strain>
    </source>
</reference>
<dbReference type="SUPFAM" id="SSF55874">
    <property type="entry name" value="ATPase domain of HSP90 chaperone/DNA topoisomerase II/histidine kinase"/>
    <property type="match status" value="1"/>
</dbReference>
<evidence type="ECO:0000256" key="6">
    <source>
        <dbReference type="ARBA" id="ARBA00022777"/>
    </source>
</evidence>
<dbReference type="AlphaFoldDB" id="A0A840SJM0"/>
<dbReference type="GO" id="GO:0016020">
    <property type="term" value="C:membrane"/>
    <property type="evidence" value="ECO:0007669"/>
    <property type="project" value="InterPro"/>
</dbReference>
<evidence type="ECO:0000256" key="5">
    <source>
        <dbReference type="ARBA" id="ARBA00022741"/>
    </source>
</evidence>
<sequence>MKEVFNIARSYASVEEEVEWLRSILQGYTTFFLIFDFVFFAVAVTAIILAINFLKSREQFKKSHSYLRYVIQGQEEERSRISRELHDTVAQDLRWCKNVLEKQNADELKKISEVVSKTLKMVRSLSLNLAPPDIIKNDFHANVLNLCQNFSELNKVEFRLTVMSELDTKFLSADENLNLYRIVQEALTNIQKHAEASEVTVLIRNELDYEAEGLYVFITDDGKGFDVSKVEGRGSDCTHFGITGMKERAELIGAQLEISSVAGEGTCIQIVKLKESL</sequence>
<evidence type="ECO:0000259" key="10">
    <source>
        <dbReference type="SMART" id="SM00387"/>
    </source>
</evidence>
<dbReference type="Gene3D" id="3.30.565.10">
    <property type="entry name" value="Histidine kinase-like ATPase, C-terminal domain"/>
    <property type="match status" value="1"/>
</dbReference>
<keyword evidence="7" id="KW-0067">ATP-binding</keyword>
<dbReference type="PANTHER" id="PTHR24421">
    <property type="entry name" value="NITRATE/NITRITE SENSOR PROTEIN NARX-RELATED"/>
    <property type="match status" value="1"/>
</dbReference>
<feature type="transmembrane region" description="Helical" evidence="9">
    <location>
        <begin position="31"/>
        <end position="54"/>
    </location>
</feature>
<dbReference type="GO" id="GO:0000155">
    <property type="term" value="F:phosphorelay sensor kinase activity"/>
    <property type="evidence" value="ECO:0007669"/>
    <property type="project" value="InterPro"/>
</dbReference>
<keyword evidence="9" id="KW-0812">Transmembrane</keyword>
<evidence type="ECO:0000256" key="8">
    <source>
        <dbReference type="ARBA" id="ARBA00023012"/>
    </source>
</evidence>
<dbReference type="EC" id="2.7.13.3" evidence="2"/>
<dbReference type="SMART" id="SM00387">
    <property type="entry name" value="HATPase_c"/>
    <property type="match status" value="1"/>
</dbReference>
<gene>
    <name evidence="11" type="ORF">HNP77_001953</name>
</gene>
<evidence type="ECO:0000313" key="12">
    <source>
        <dbReference type="Proteomes" id="UP000578697"/>
    </source>
</evidence>
<organism evidence="11 12">
    <name type="scientific">Treponema rectale</name>
    <dbReference type="NCBI Taxonomy" id="744512"/>
    <lineage>
        <taxon>Bacteria</taxon>
        <taxon>Pseudomonadati</taxon>
        <taxon>Spirochaetota</taxon>
        <taxon>Spirochaetia</taxon>
        <taxon>Spirochaetales</taxon>
        <taxon>Treponemataceae</taxon>
        <taxon>Treponema</taxon>
    </lineage>
</organism>
<keyword evidence="5" id="KW-0547">Nucleotide-binding</keyword>
<dbReference type="Pfam" id="PF02518">
    <property type="entry name" value="HATPase_c"/>
    <property type="match status" value="1"/>
</dbReference>
<dbReference type="InterPro" id="IPR036890">
    <property type="entry name" value="HATPase_C_sf"/>
</dbReference>
<protein>
    <recommendedName>
        <fullName evidence="2">histidine kinase</fullName>
        <ecNumber evidence="2">2.7.13.3</ecNumber>
    </recommendedName>
</protein>
<dbReference type="RefSeq" id="WP_184652996.1">
    <property type="nucleotide sequence ID" value="NZ_JACHFR010000003.1"/>
</dbReference>
<feature type="domain" description="Histidine kinase/HSP90-like ATPase" evidence="10">
    <location>
        <begin position="174"/>
        <end position="276"/>
    </location>
</feature>
<dbReference type="EMBL" id="JACHFR010000003">
    <property type="protein sequence ID" value="MBB5219571.1"/>
    <property type="molecule type" value="Genomic_DNA"/>
</dbReference>
<dbReference type="PANTHER" id="PTHR24421:SF10">
    <property type="entry name" value="NITRATE_NITRITE SENSOR PROTEIN NARQ"/>
    <property type="match status" value="1"/>
</dbReference>
<evidence type="ECO:0000256" key="2">
    <source>
        <dbReference type="ARBA" id="ARBA00012438"/>
    </source>
</evidence>
<dbReference type="Pfam" id="PF07730">
    <property type="entry name" value="HisKA_3"/>
    <property type="match status" value="1"/>
</dbReference>
<evidence type="ECO:0000256" key="7">
    <source>
        <dbReference type="ARBA" id="ARBA00022840"/>
    </source>
</evidence>
<proteinExistence type="predicted"/>
<dbReference type="InterPro" id="IPR003594">
    <property type="entry name" value="HATPase_dom"/>
</dbReference>
<comment type="caution">
    <text evidence="11">The sequence shown here is derived from an EMBL/GenBank/DDBJ whole genome shotgun (WGS) entry which is preliminary data.</text>
</comment>
<evidence type="ECO:0000256" key="4">
    <source>
        <dbReference type="ARBA" id="ARBA00022679"/>
    </source>
</evidence>
<keyword evidence="12" id="KW-1185">Reference proteome</keyword>
<evidence type="ECO:0000313" key="11">
    <source>
        <dbReference type="EMBL" id="MBB5219571.1"/>
    </source>
</evidence>
<keyword evidence="4" id="KW-0808">Transferase</keyword>
<accession>A0A840SJM0</accession>
<dbReference type="InterPro" id="IPR050482">
    <property type="entry name" value="Sensor_HK_TwoCompSys"/>
</dbReference>
<evidence type="ECO:0000256" key="1">
    <source>
        <dbReference type="ARBA" id="ARBA00000085"/>
    </source>
</evidence>
<keyword evidence="6 11" id="KW-0418">Kinase</keyword>
<keyword evidence="9" id="KW-0472">Membrane</keyword>
<dbReference type="GO" id="GO:0046983">
    <property type="term" value="F:protein dimerization activity"/>
    <property type="evidence" value="ECO:0007669"/>
    <property type="project" value="InterPro"/>
</dbReference>
<dbReference type="CDD" id="cd16917">
    <property type="entry name" value="HATPase_UhpB-NarQ-NarX-like"/>
    <property type="match status" value="1"/>
</dbReference>
<dbReference type="InterPro" id="IPR011712">
    <property type="entry name" value="Sig_transdc_His_kin_sub3_dim/P"/>
</dbReference>
<keyword evidence="8" id="KW-0902">Two-component regulatory system</keyword>
<keyword evidence="9" id="KW-1133">Transmembrane helix</keyword>
<dbReference type="GO" id="GO:0005524">
    <property type="term" value="F:ATP binding"/>
    <property type="evidence" value="ECO:0007669"/>
    <property type="project" value="UniProtKB-KW"/>
</dbReference>
<dbReference type="Gene3D" id="1.20.5.1930">
    <property type="match status" value="1"/>
</dbReference>
<dbReference type="Proteomes" id="UP000578697">
    <property type="component" value="Unassembled WGS sequence"/>
</dbReference>
<keyword evidence="3" id="KW-0597">Phosphoprotein</keyword>